<evidence type="ECO:0000313" key="3">
    <source>
        <dbReference type="Proteomes" id="UP001500037"/>
    </source>
</evidence>
<dbReference type="RefSeq" id="WP_344446964.1">
    <property type="nucleotide sequence ID" value="NZ_BAAALF010000337.1"/>
</dbReference>
<feature type="domain" description="NAD-dependent epimerase/dehydratase" evidence="1">
    <location>
        <begin position="3"/>
        <end position="209"/>
    </location>
</feature>
<comment type="caution">
    <text evidence="2">The sequence shown here is derived from an EMBL/GenBank/DDBJ whole genome shotgun (WGS) entry which is preliminary data.</text>
</comment>
<dbReference type="InterPro" id="IPR036291">
    <property type="entry name" value="NAD(P)-bd_dom_sf"/>
</dbReference>
<evidence type="ECO:0000259" key="1">
    <source>
        <dbReference type="Pfam" id="PF01370"/>
    </source>
</evidence>
<dbReference type="EMBL" id="BAAALF010000337">
    <property type="protein sequence ID" value="GAA1069526.1"/>
    <property type="molecule type" value="Genomic_DNA"/>
</dbReference>
<dbReference type="InterPro" id="IPR051783">
    <property type="entry name" value="NAD(P)-dependent_oxidoreduct"/>
</dbReference>
<dbReference type="Pfam" id="PF01370">
    <property type="entry name" value="Epimerase"/>
    <property type="match status" value="1"/>
</dbReference>
<sequence length="349" mass="37472">MRILLLGGSVFLGRAFAVEALARGHRVTTFNRGRSAPDLPGVEAVRGDRTSDADLAALVSGRSWDLVVDTSGQQPHAVAASARALREHAGRYLFVSSVHAFADWPTEPVDETSPLHPCPADAPGDLPPSNANKAGCERAVLAAFGPERTIVLNCGLLIGPYENVGRLLWWLERIARGGRVLAPGRPDLPLQLIDAADFAAFGLHLAEQERHGSYLTTAPPGSSTFGGMLEACRTVTGSDAELVWVDDRHLTAAGVQEWTELPLWANEFVDGKPIGLWQADSLRAHAAGLRCRPIEQSVRATWEWIGRRGPRAEPYLQGSLPLGIEPARERAILESVDAGVEFGPTVGEA</sequence>
<gene>
    <name evidence="2" type="ORF">GCM10009665_76990</name>
</gene>
<name>A0ABN1T8L4_9ACTN</name>
<keyword evidence="3" id="KW-1185">Reference proteome</keyword>
<dbReference type="Gene3D" id="3.40.50.720">
    <property type="entry name" value="NAD(P)-binding Rossmann-like Domain"/>
    <property type="match status" value="1"/>
</dbReference>
<dbReference type="PANTHER" id="PTHR48079:SF6">
    <property type="entry name" value="NAD(P)-BINDING DOMAIN-CONTAINING PROTEIN-RELATED"/>
    <property type="match status" value="1"/>
</dbReference>
<dbReference type="SUPFAM" id="SSF51735">
    <property type="entry name" value="NAD(P)-binding Rossmann-fold domains"/>
    <property type="match status" value="1"/>
</dbReference>
<evidence type="ECO:0000313" key="2">
    <source>
        <dbReference type="EMBL" id="GAA1069526.1"/>
    </source>
</evidence>
<accession>A0ABN1T8L4</accession>
<proteinExistence type="predicted"/>
<dbReference type="Proteomes" id="UP001500037">
    <property type="component" value="Unassembled WGS sequence"/>
</dbReference>
<dbReference type="PANTHER" id="PTHR48079">
    <property type="entry name" value="PROTEIN YEEZ"/>
    <property type="match status" value="1"/>
</dbReference>
<organism evidence="2 3">
    <name type="scientific">Kitasatospora nipponensis</name>
    <dbReference type="NCBI Taxonomy" id="258049"/>
    <lineage>
        <taxon>Bacteria</taxon>
        <taxon>Bacillati</taxon>
        <taxon>Actinomycetota</taxon>
        <taxon>Actinomycetes</taxon>
        <taxon>Kitasatosporales</taxon>
        <taxon>Streptomycetaceae</taxon>
        <taxon>Kitasatospora</taxon>
    </lineage>
</organism>
<dbReference type="InterPro" id="IPR001509">
    <property type="entry name" value="Epimerase_deHydtase"/>
</dbReference>
<reference evidence="2 3" key="1">
    <citation type="journal article" date="2019" name="Int. J. Syst. Evol. Microbiol.">
        <title>The Global Catalogue of Microorganisms (GCM) 10K type strain sequencing project: providing services to taxonomists for standard genome sequencing and annotation.</title>
        <authorList>
            <consortium name="The Broad Institute Genomics Platform"/>
            <consortium name="The Broad Institute Genome Sequencing Center for Infectious Disease"/>
            <person name="Wu L."/>
            <person name="Ma J."/>
        </authorList>
    </citation>
    <scope>NUCLEOTIDE SEQUENCE [LARGE SCALE GENOMIC DNA]</scope>
    <source>
        <strain evidence="2 3">JCM 13004</strain>
    </source>
</reference>
<protein>
    <submittedName>
        <fullName evidence="2">NAD-dependent epimerase/dehydratase family protein</fullName>
    </submittedName>
</protein>